<protein>
    <recommendedName>
        <fullName evidence="1">GTP cyclohydrolase N-terminal domain-containing protein</fullName>
    </recommendedName>
</protein>
<gene>
    <name evidence="2" type="ORF">L873DRAFT_1794868</name>
</gene>
<dbReference type="Pfam" id="PF12471">
    <property type="entry name" value="GTP_CH_N"/>
    <property type="match status" value="1"/>
</dbReference>
<dbReference type="PANTHER" id="PTHR47259:SF2">
    <property type="entry name" value="URACIL-REGULATED PROTEIN 1"/>
    <property type="match status" value="1"/>
</dbReference>
<dbReference type="PANTHER" id="PTHR47259">
    <property type="match status" value="1"/>
</dbReference>
<proteinExistence type="predicted"/>
<dbReference type="InterPro" id="IPR022163">
    <property type="entry name" value="GTP_CH_N"/>
</dbReference>
<accession>A0A3N4IZ85</accession>
<dbReference type="EMBL" id="ML120496">
    <property type="protein sequence ID" value="RPA91473.1"/>
    <property type="molecule type" value="Genomic_DNA"/>
</dbReference>
<evidence type="ECO:0000313" key="2">
    <source>
        <dbReference type="EMBL" id="RPA91473.1"/>
    </source>
</evidence>
<feature type="domain" description="GTP cyclohydrolase N-terminal" evidence="1">
    <location>
        <begin position="2"/>
        <end position="86"/>
    </location>
</feature>
<keyword evidence="3" id="KW-1185">Reference proteome</keyword>
<sequence length="116" mass="13113">MMVAIDPWGHFPPSLYNGYVNNGNVKVHSTIAITKTYVKVPQLEPSIMGGSFKIGTKLCLNQSGWLGVTKFEVKPIWYASGVEKRTEPGRLNNCYLTFSTFLENQLKLLTCTYAYW</sequence>
<dbReference type="AlphaFoldDB" id="A0A3N4IZ85"/>
<name>A0A3N4IZ85_9PEZI</name>
<evidence type="ECO:0000313" key="3">
    <source>
        <dbReference type="Proteomes" id="UP000276215"/>
    </source>
</evidence>
<dbReference type="Proteomes" id="UP000276215">
    <property type="component" value="Unassembled WGS sequence"/>
</dbReference>
<organism evidence="2 3">
    <name type="scientific">Choiromyces venosus 120613-1</name>
    <dbReference type="NCBI Taxonomy" id="1336337"/>
    <lineage>
        <taxon>Eukaryota</taxon>
        <taxon>Fungi</taxon>
        <taxon>Dikarya</taxon>
        <taxon>Ascomycota</taxon>
        <taxon>Pezizomycotina</taxon>
        <taxon>Pezizomycetes</taxon>
        <taxon>Pezizales</taxon>
        <taxon>Tuberaceae</taxon>
        <taxon>Choiromyces</taxon>
    </lineage>
</organism>
<evidence type="ECO:0000259" key="1">
    <source>
        <dbReference type="Pfam" id="PF12471"/>
    </source>
</evidence>
<reference evidence="2 3" key="1">
    <citation type="journal article" date="2018" name="Nat. Ecol. Evol.">
        <title>Pezizomycetes genomes reveal the molecular basis of ectomycorrhizal truffle lifestyle.</title>
        <authorList>
            <person name="Murat C."/>
            <person name="Payen T."/>
            <person name="Noel B."/>
            <person name="Kuo A."/>
            <person name="Morin E."/>
            <person name="Chen J."/>
            <person name="Kohler A."/>
            <person name="Krizsan K."/>
            <person name="Balestrini R."/>
            <person name="Da Silva C."/>
            <person name="Montanini B."/>
            <person name="Hainaut M."/>
            <person name="Levati E."/>
            <person name="Barry K.W."/>
            <person name="Belfiori B."/>
            <person name="Cichocki N."/>
            <person name="Clum A."/>
            <person name="Dockter R.B."/>
            <person name="Fauchery L."/>
            <person name="Guy J."/>
            <person name="Iotti M."/>
            <person name="Le Tacon F."/>
            <person name="Lindquist E.A."/>
            <person name="Lipzen A."/>
            <person name="Malagnac F."/>
            <person name="Mello A."/>
            <person name="Molinier V."/>
            <person name="Miyauchi S."/>
            <person name="Poulain J."/>
            <person name="Riccioni C."/>
            <person name="Rubini A."/>
            <person name="Sitrit Y."/>
            <person name="Splivallo R."/>
            <person name="Traeger S."/>
            <person name="Wang M."/>
            <person name="Zifcakova L."/>
            <person name="Wipf D."/>
            <person name="Zambonelli A."/>
            <person name="Paolocci F."/>
            <person name="Nowrousian M."/>
            <person name="Ottonello S."/>
            <person name="Baldrian P."/>
            <person name="Spatafora J.W."/>
            <person name="Henrissat B."/>
            <person name="Nagy L.G."/>
            <person name="Aury J.M."/>
            <person name="Wincker P."/>
            <person name="Grigoriev I.V."/>
            <person name="Bonfante P."/>
            <person name="Martin F.M."/>
        </authorList>
    </citation>
    <scope>NUCLEOTIDE SEQUENCE [LARGE SCALE GENOMIC DNA]</scope>
    <source>
        <strain evidence="2 3">120613-1</strain>
    </source>
</reference>
<dbReference type="STRING" id="1336337.A0A3N4IZ85"/>